<dbReference type="SUPFAM" id="SSF53098">
    <property type="entry name" value="Ribonuclease H-like"/>
    <property type="match status" value="1"/>
</dbReference>
<dbReference type="InterPro" id="IPR012337">
    <property type="entry name" value="RNaseH-like_sf"/>
</dbReference>
<dbReference type="InterPro" id="IPR057670">
    <property type="entry name" value="SH3_retrovirus"/>
</dbReference>
<sequence>MAIEESKDLTSLSFDELIGNLKVHKMILKKDSEIVKEKVKRKYVALKAKKESSDEECLTFDSKDEECGDPNHLIKECPKLPKDKNQRAFVRGTWSDSSEEDDEKVKDETCLVAHASSKICLGVNLKPNEWIKDNGCSKHMTGNPKIFSTYKAYNGGCLIVLIRTDHDREFDNEVQFGEFCNANDITHNFSALTTPQSNGVVERKNKTLQEMSRTMLNEESLPQKFWCNAVDTSIYILNQILIRTILGKTPYELLRSRKHTLNYFNVFGSKCFIINTKDYLTKFDPKSYEGVFLGYSQNSKAYIVLNKHIKKVKESINVTFDETSPPTKTSPLVDDDLDEEEAIKVIKKKNLENDIVYETLDIDEIVNIKESRNHPLENFIGNFNQSTLRPQAQNKRLWYPKGTDVETVVYADSDHAGDYMDRKITSVICTFMGCCLTSWFSKKQTALAISTTEAEYVSAEKACQQALWMKQALIDYDKGHISIEKVSSVDIIAEILTKPLKRESFNYLRLDLGMMEHIP</sequence>
<dbReference type="EMBL" id="BKCJ010002637">
    <property type="protein sequence ID" value="GEU49926.1"/>
    <property type="molecule type" value="Genomic_DNA"/>
</dbReference>
<feature type="domain" description="Integrase catalytic" evidence="1">
    <location>
        <begin position="162"/>
        <end position="258"/>
    </location>
</feature>
<dbReference type="CDD" id="cd09272">
    <property type="entry name" value="RNase_HI_RT_Ty1"/>
    <property type="match status" value="1"/>
</dbReference>
<dbReference type="Pfam" id="PF25597">
    <property type="entry name" value="SH3_retrovirus"/>
    <property type="match status" value="1"/>
</dbReference>
<accession>A0A6L2KKN9</accession>
<dbReference type="Gene3D" id="3.30.420.10">
    <property type="entry name" value="Ribonuclease H-like superfamily/Ribonuclease H"/>
    <property type="match status" value="1"/>
</dbReference>
<comment type="caution">
    <text evidence="2">The sequence shown here is derived from an EMBL/GenBank/DDBJ whole genome shotgun (WGS) entry which is preliminary data.</text>
</comment>
<dbReference type="InterPro" id="IPR039537">
    <property type="entry name" value="Retrotran_Ty1/copia-like"/>
</dbReference>
<organism evidence="2">
    <name type="scientific">Tanacetum cinerariifolium</name>
    <name type="common">Dalmatian daisy</name>
    <name type="synonym">Chrysanthemum cinerariifolium</name>
    <dbReference type="NCBI Taxonomy" id="118510"/>
    <lineage>
        <taxon>Eukaryota</taxon>
        <taxon>Viridiplantae</taxon>
        <taxon>Streptophyta</taxon>
        <taxon>Embryophyta</taxon>
        <taxon>Tracheophyta</taxon>
        <taxon>Spermatophyta</taxon>
        <taxon>Magnoliopsida</taxon>
        <taxon>eudicotyledons</taxon>
        <taxon>Gunneridae</taxon>
        <taxon>Pentapetalae</taxon>
        <taxon>asterids</taxon>
        <taxon>campanulids</taxon>
        <taxon>Asterales</taxon>
        <taxon>Asteraceae</taxon>
        <taxon>Asteroideae</taxon>
        <taxon>Anthemideae</taxon>
        <taxon>Anthemidinae</taxon>
        <taxon>Tanacetum</taxon>
    </lineage>
</organism>
<dbReference type="AlphaFoldDB" id="A0A6L2KKN9"/>
<dbReference type="InterPro" id="IPR036397">
    <property type="entry name" value="RNaseH_sf"/>
</dbReference>
<dbReference type="PANTHER" id="PTHR42648">
    <property type="entry name" value="TRANSPOSASE, PUTATIVE-RELATED"/>
    <property type="match status" value="1"/>
</dbReference>
<dbReference type="GO" id="GO:0015074">
    <property type="term" value="P:DNA integration"/>
    <property type="evidence" value="ECO:0007669"/>
    <property type="project" value="InterPro"/>
</dbReference>
<protein>
    <submittedName>
        <fullName evidence="2">Retrovirus-related Pol polyprotein from transposon TNT 1-94</fullName>
    </submittedName>
</protein>
<dbReference type="GO" id="GO:0003676">
    <property type="term" value="F:nucleic acid binding"/>
    <property type="evidence" value="ECO:0007669"/>
    <property type="project" value="InterPro"/>
</dbReference>
<proteinExistence type="predicted"/>
<evidence type="ECO:0000313" key="2">
    <source>
        <dbReference type="EMBL" id="GEU49926.1"/>
    </source>
</evidence>
<evidence type="ECO:0000259" key="1">
    <source>
        <dbReference type="PROSITE" id="PS50994"/>
    </source>
</evidence>
<dbReference type="PANTHER" id="PTHR42648:SF21">
    <property type="entry name" value="CYSTEINE-RICH RLK (RECEPTOR-LIKE PROTEIN KINASE) 8"/>
    <property type="match status" value="1"/>
</dbReference>
<gene>
    <name evidence="2" type="ORF">Tci_021904</name>
</gene>
<dbReference type="InterPro" id="IPR001584">
    <property type="entry name" value="Integrase_cat-core"/>
</dbReference>
<name>A0A6L2KKN9_TANCI</name>
<dbReference type="PROSITE" id="PS50994">
    <property type="entry name" value="INTEGRASE"/>
    <property type="match status" value="1"/>
</dbReference>
<reference evidence="2" key="1">
    <citation type="journal article" date="2019" name="Sci. Rep.">
        <title>Draft genome of Tanacetum cinerariifolium, the natural source of mosquito coil.</title>
        <authorList>
            <person name="Yamashiro T."/>
            <person name="Shiraishi A."/>
            <person name="Satake H."/>
            <person name="Nakayama K."/>
        </authorList>
    </citation>
    <scope>NUCLEOTIDE SEQUENCE</scope>
</reference>